<keyword evidence="4" id="KW-0813">Transport</keyword>
<evidence type="ECO:0000259" key="17">
    <source>
        <dbReference type="Pfam" id="PF00361"/>
    </source>
</evidence>
<evidence type="ECO:0000256" key="3">
    <source>
        <dbReference type="ARBA" id="ARBA00021096"/>
    </source>
</evidence>
<evidence type="ECO:0000256" key="7">
    <source>
        <dbReference type="ARBA" id="ARBA00022967"/>
    </source>
</evidence>
<feature type="transmembrane region" description="Helical" evidence="16">
    <location>
        <begin position="547"/>
        <end position="570"/>
    </location>
</feature>
<evidence type="ECO:0000256" key="13">
    <source>
        <dbReference type="ARBA" id="ARBA00049551"/>
    </source>
</evidence>
<keyword evidence="21" id="KW-1185">Reference proteome</keyword>
<feature type="transmembrane region" description="Helical" evidence="16">
    <location>
        <begin position="179"/>
        <end position="203"/>
    </location>
</feature>
<dbReference type="PRINTS" id="PR01435">
    <property type="entry name" value="NPOXDRDTASE5"/>
</dbReference>
<keyword evidence="8" id="KW-0249">Electron transport</keyword>
<evidence type="ECO:0000256" key="8">
    <source>
        <dbReference type="ARBA" id="ARBA00022982"/>
    </source>
</evidence>
<feature type="compositionally biased region" description="Basic and acidic residues" evidence="15">
    <location>
        <begin position="467"/>
        <end position="518"/>
    </location>
</feature>
<evidence type="ECO:0000256" key="4">
    <source>
        <dbReference type="ARBA" id="ARBA00022448"/>
    </source>
</evidence>
<comment type="subcellular location">
    <subcellularLocation>
        <location evidence="1">Endomembrane system</location>
        <topology evidence="1">Multi-pass membrane protein</topology>
    </subcellularLocation>
    <subcellularLocation>
        <location evidence="14">Membrane</location>
        <topology evidence="14">Multi-pass membrane protein</topology>
    </subcellularLocation>
</comment>
<keyword evidence="12 16" id="KW-0472">Membrane</keyword>
<keyword evidence="6 14" id="KW-0812">Transmembrane</keyword>
<dbReference type="InterPro" id="IPR003945">
    <property type="entry name" value="NU5C-like"/>
</dbReference>
<dbReference type="EC" id="7.1.1.2" evidence="2"/>
<feature type="transmembrane region" description="Helical" evidence="16">
    <location>
        <begin position="116"/>
        <end position="133"/>
    </location>
</feature>
<feature type="transmembrane region" description="Helical" evidence="16">
    <location>
        <begin position="36"/>
        <end position="56"/>
    </location>
</feature>
<feature type="transmembrane region" description="Helical" evidence="16">
    <location>
        <begin position="383"/>
        <end position="404"/>
    </location>
</feature>
<dbReference type="InterPro" id="IPR001750">
    <property type="entry name" value="ND/Mrp_TM"/>
</dbReference>
<dbReference type="Pfam" id="PF00662">
    <property type="entry name" value="Proton_antipo_N"/>
    <property type="match status" value="1"/>
</dbReference>
<dbReference type="PANTHER" id="PTHR42829:SF2">
    <property type="entry name" value="NADH-UBIQUINONE OXIDOREDUCTASE CHAIN 5"/>
    <property type="match status" value="1"/>
</dbReference>
<evidence type="ECO:0000256" key="12">
    <source>
        <dbReference type="ARBA" id="ARBA00023136"/>
    </source>
</evidence>
<feature type="transmembrane region" description="Helical" evidence="16">
    <location>
        <begin position="598"/>
        <end position="619"/>
    </location>
</feature>
<evidence type="ECO:0000259" key="19">
    <source>
        <dbReference type="Pfam" id="PF06455"/>
    </source>
</evidence>
<feature type="transmembrane region" description="Helical" evidence="16">
    <location>
        <begin position="701"/>
        <end position="721"/>
    </location>
</feature>
<dbReference type="NCBIfam" id="TIGR01974">
    <property type="entry name" value="NDH_I_L"/>
    <property type="match status" value="1"/>
</dbReference>
<dbReference type="RefSeq" id="WP_219749441.1">
    <property type="nucleotide sequence ID" value="NZ_JAHXZN010000005.1"/>
</dbReference>
<feature type="transmembrane region" description="Helical" evidence="16">
    <location>
        <begin position="215"/>
        <end position="235"/>
    </location>
</feature>
<feature type="transmembrane region" description="Helical" evidence="16">
    <location>
        <begin position="140"/>
        <end position="159"/>
    </location>
</feature>
<protein>
    <recommendedName>
        <fullName evidence="3">NADH-ubiquinone oxidoreductase chain 5</fullName>
        <ecNumber evidence="2">7.1.1.2</ecNumber>
    </recommendedName>
</protein>
<name>A0ABS7BRJ5_9SPHN</name>
<dbReference type="Pfam" id="PF06455">
    <property type="entry name" value="NADH5_C"/>
    <property type="match status" value="1"/>
</dbReference>
<accession>A0ABS7BRJ5</accession>
<evidence type="ECO:0000256" key="6">
    <source>
        <dbReference type="ARBA" id="ARBA00022692"/>
    </source>
</evidence>
<dbReference type="PANTHER" id="PTHR42829">
    <property type="entry name" value="NADH-UBIQUINONE OXIDOREDUCTASE CHAIN 5"/>
    <property type="match status" value="1"/>
</dbReference>
<dbReference type="InterPro" id="IPR018393">
    <property type="entry name" value="NADHpl_OxRdtase_5_subgr"/>
</dbReference>
<reference evidence="20 21" key="1">
    <citation type="submission" date="2021-07" db="EMBL/GenBank/DDBJ databases">
        <title>Sphingomonas sp.</title>
        <authorList>
            <person name="Feng G."/>
            <person name="Li J."/>
            <person name="Pan M."/>
        </authorList>
    </citation>
    <scope>NUCLEOTIDE SEQUENCE [LARGE SCALE GENOMIC DNA]</scope>
    <source>
        <strain evidence="20 21">RRHST34</strain>
    </source>
</reference>
<evidence type="ECO:0000256" key="9">
    <source>
        <dbReference type="ARBA" id="ARBA00022989"/>
    </source>
</evidence>
<evidence type="ECO:0000313" key="20">
    <source>
        <dbReference type="EMBL" id="MBW6532092.1"/>
    </source>
</evidence>
<keyword evidence="11" id="KW-0830">Ubiquinone</keyword>
<evidence type="ECO:0000256" key="10">
    <source>
        <dbReference type="ARBA" id="ARBA00023027"/>
    </source>
</evidence>
<organism evidence="20 21">
    <name type="scientific">Sphingomonas citri</name>
    <dbReference type="NCBI Taxonomy" id="2862499"/>
    <lineage>
        <taxon>Bacteria</taxon>
        <taxon>Pseudomonadati</taxon>
        <taxon>Pseudomonadota</taxon>
        <taxon>Alphaproteobacteria</taxon>
        <taxon>Sphingomonadales</taxon>
        <taxon>Sphingomonadaceae</taxon>
        <taxon>Sphingomonas</taxon>
    </lineage>
</organism>
<dbReference type="Proteomes" id="UP000759103">
    <property type="component" value="Unassembled WGS sequence"/>
</dbReference>
<proteinExistence type="predicted"/>
<evidence type="ECO:0000256" key="5">
    <source>
        <dbReference type="ARBA" id="ARBA00022660"/>
    </source>
</evidence>
<keyword evidence="9 16" id="KW-1133">Transmembrane helix</keyword>
<evidence type="ECO:0000313" key="21">
    <source>
        <dbReference type="Proteomes" id="UP000759103"/>
    </source>
</evidence>
<gene>
    <name evidence="20" type="primary">nuoL</name>
    <name evidence="20" type="ORF">KZ820_15225</name>
</gene>
<evidence type="ECO:0000256" key="1">
    <source>
        <dbReference type="ARBA" id="ARBA00004127"/>
    </source>
</evidence>
<evidence type="ECO:0000256" key="15">
    <source>
        <dbReference type="SAM" id="MobiDB-lite"/>
    </source>
</evidence>
<feature type="domain" description="NADH dehydrogenase subunit 5 C-terminal" evidence="19">
    <location>
        <begin position="542"/>
        <end position="715"/>
    </location>
</feature>
<evidence type="ECO:0000259" key="18">
    <source>
        <dbReference type="Pfam" id="PF00662"/>
    </source>
</evidence>
<keyword evidence="10" id="KW-0520">NAD</keyword>
<feature type="transmembrane region" description="Helical" evidence="16">
    <location>
        <begin position="314"/>
        <end position="335"/>
    </location>
</feature>
<feature type="transmembrane region" description="Helical" evidence="16">
    <location>
        <begin position="286"/>
        <end position="308"/>
    </location>
</feature>
<evidence type="ECO:0000256" key="11">
    <source>
        <dbReference type="ARBA" id="ARBA00023075"/>
    </source>
</evidence>
<evidence type="ECO:0000256" key="14">
    <source>
        <dbReference type="RuleBase" id="RU000320"/>
    </source>
</evidence>
<dbReference type="EMBL" id="JAHXZN010000005">
    <property type="protein sequence ID" value="MBW6532092.1"/>
    <property type="molecule type" value="Genomic_DNA"/>
</dbReference>
<feature type="domain" description="NADH-Ubiquinone oxidoreductase (complex I) chain 5 N-terminal" evidence="18">
    <location>
        <begin position="68"/>
        <end position="117"/>
    </location>
</feature>
<dbReference type="Gene3D" id="1.20.5.2700">
    <property type="match status" value="1"/>
</dbReference>
<dbReference type="InterPro" id="IPR001516">
    <property type="entry name" value="Proton_antipo_N"/>
</dbReference>
<keyword evidence="5" id="KW-0679">Respiratory chain</keyword>
<evidence type="ECO:0000256" key="2">
    <source>
        <dbReference type="ARBA" id="ARBA00012944"/>
    </source>
</evidence>
<dbReference type="PRINTS" id="PR01434">
    <property type="entry name" value="NADHDHGNASE5"/>
</dbReference>
<sequence>MTSILFIVFVPLVAAIVAGFANKSFGATLPKAITTGGLFLASALSWPIFIGFLTGANEATVTPVLHFIHSGTFDVSWALRVDALTAVMLVVITSVSALVHLYSWGYMAEDPDQSRFFAYLSLFTFAMLMLVTADNLIQMFFGWEGVGLASYLLIGFWFRKPSANAAAIKAFVVNRVGDLGFMLGIFGTYLVFNTVSIPAILAAAPSMAGSTIGFLWFRADTMTVLCLLLFVGAMGKSAQLGLHTWLPDAMEGPTPVSALIHAATMVTAGVFMVCRLSPMFQTSPTAMGFVTFIGAATCLFAATVGTTQTDIKRVIAYSTCSQLGYMFFAAGVGAYGAAMFHLFTHAFFKALLFLGAGSVIHAMHHEQDMRYYGGLRKAIPITFWGMLLGTLAITGVGIYGVGGFAGYHSKDAIIEVAWAAGSPAASMVGVFAALLTSFYSWRLMFLTFWGEPRWAASEHIQHALHDAHGGAHDHAHDAHHDHAHDAHGHEAHAAEHGSAHAHGHDDAHHPDPAGEDAGHAPAVESRGFNEIPKGTGGYHPHESPVAMLIPLIVLSIGAVASGFVFHHWFIDPETAGGFWKGALYFNEHLMHEMHQVPLLVQLAATIVMLSGLLIAYLTYIRSPEAPAKFADTFQPLYQFLLRKWYFDELYHFLFVRPAFAIGRLLWHRGDEGTIDRFGPNGSAWVVQVGSRVAGRLQTGYVYTYAFVMLIGLTAAITWAIAG</sequence>
<comment type="catalytic activity">
    <reaction evidence="13">
        <text>a ubiquinone + NADH + 5 H(+)(in) = a ubiquinol + NAD(+) + 4 H(+)(out)</text>
        <dbReference type="Rhea" id="RHEA:29091"/>
        <dbReference type="Rhea" id="RHEA-COMP:9565"/>
        <dbReference type="Rhea" id="RHEA-COMP:9566"/>
        <dbReference type="ChEBI" id="CHEBI:15378"/>
        <dbReference type="ChEBI" id="CHEBI:16389"/>
        <dbReference type="ChEBI" id="CHEBI:17976"/>
        <dbReference type="ChEBI" id="CHEBI:57540"/>
        <dbReference type="ChEBI" id="CHEBI:57945"/>
        <dbReference type="EC" id="7.1.1.2"/>
    </reaction>
</comment>
<feature type="transmembrane region" description="Helical" evidence="16">
    <location>
        <begin position="416"/>
        <end position="439"/>
    </location>
</feature>
<feature type="transmembrane region" description="Helical" evidence="16">
    <location>
        <begin position="77"/>
        <end position="104"/>
    </location>
</feature>
<dbReference type="NCBIfam" id="NF005141">
    <property type="entry name" value="PRK06590.1"/>
    <property type="match status" value="1"/>
</dbReference>
<comment type="caution">
    <text evidence="20">The sequence shown here is derived from an EMBL/GenBank/DDBJ whole genome shotgun (WGS) entry which is preliminary data.</text>
</comment>
<evidence type="ECO:0000256" key="16">
    <source>
        <dbReference type="SAM" id="Phobius"/>
    </source>
</evidence>
<feature type="transmembrane region" description="Helical" evidence="16">
    <location>
        <begin position="255"/>
        <end position="274"/>
    </location>
</feature>
<keyword evidence="7" id="KW-1278">Translocase</keyword>
<feature type="domain" description="NADH:quinone oxidoreductase/Mrp antiporter transmembrane" evidence="17">
    <location>
        <begin position="133"/>
        <end position="436"/>
    </location>
</feature>
<dbReference type="Pfam" id="PF00361">
    <property type="entry name" value="Proton_antipo_M"/>
    <property type="match status" value="1"/>
</dbReference>
<dbReference type="InterPro" id="IPR010934">
    <property type="entry name" value="NADH_DH_su5_C"/>
</dbReference>
<feature type="region of interest" description="Disordered" evidence="15">
    <location>
        <begin position="467"/>
        <end position="521"/>
    </location>
</feature>